<gene>
    <name evidence="2" type="ORF">WA026_012084</name>
</gene>
<reference evidence="2 3" key="1">
    <citation type="submission" date="2023-03" db="EMBL/GenBank/DDBJ databases">
        <title>Genome insight into feeding habits of ladybird beetles.</title>
        <authorList>
            <person name="Li H.-S."/>
            <person name="Huang Y.-H."/>
            <person name="Pang H."/>
        </authorList>
    </citation>
    <scope>NUCLEOTIDE SEQUENCE [LARGE SCALE GENOMIC DNA]</scope>
    <source>
        <strain evidence="2">SYSU_2023b</strain>
        <tissue evidence="2">Whole body</tissue>
    </source>
</reference>
<sequence>MTGKVFLDFGIYNEVLQKNDRRKWVLYFGVCGLSVLGFFCFYNIVCAYTNSEYMEDHIKLESIASDTLIRPIPLQDESLEEPPRPFGMAFKEPVPSSFRASSTTEKITTISYPQLLRYRDNYQPRNIQDILRYTEPLFKTKSFDGYPNEYNINQQSMSRSQYYGPNRNNFGINQQPTNHDPFYAFKPQDPSDINLMATASVRFAPPPWKNMNKHLPQRTKNHQYNIRESDHPSVKDFLKPKFGKPLIVTLNIYPMTERDRMMLNSQYQGPVSLFGKMVGTREFEGTIGNNMIIRFNYFPDALDSYNIDRQERDKK</sequence>
<keyword evidence="1" id="KW-0472">Membrane</keyword>
<evidence type="ECO:0000256" key="1">
    <source>
        <dbReference type="SAM" id="Phobius"/>
    </source>
</evidence>
<evidence type="ECO:0000313" key="2">
    <source>
        <dbReference type="EMBL" id="KAK9890736.1"/>
    </source>
</evidence>
<proteinExistence type="predicted"/>
<comment type="caution">
    <text evidence="2">The sequence shown here is derived from an EMBL/GenBank/DDBJ whole genome shotgun (WGS) entry which is preliminary data.</text>
</comment>
<dbReference type="Proteomes" id="UP001431783">
    <property type="component" value="Unassembled WGS sequence"/>
</dbReference>
<dbReference type="AlphaFoldDB" id="A0AAW1VCJ0"/>
<keyword evidence="1" id="KW-0812">Transmembrane</keyword>
<protein>
    <submittedName>
        <fullName evidence="2">Uncharacterized protein</fullName>
    </submittedName>
</protein>
<feature type="transmembrane region" description="Helical" evidence="1">
    <location>
        <begin position="24"/>
        <end position="45"/>
    </location>
</feature>
<keyword evidence="1" id="KW-1133">Transmembrane helix</keyword>
<accession>A0AAW1VCJ0</accession>
<keyword evidence="3" id="KW-1185">Reference proteome</keyword>
<dbReference type="EMBL" id="JARQZJ010000126">
    <property type="protein sequence ID" value="KAK9890736.1"/>
    <property type="molecule type" value="Genomic_DNA"/>
</dbReference>
<organism evidence="2 3">
    <name type="scientific">Henosepilachna vigintioctopunctata</name>
    <dbReference type="NCBI Taxonomy" id="420089"/>
    <lineage>
        <taxon>Eukaryota</taxon>
        <taxon>Metazoa</taxon>
        <taxon>Ecdysozoa</taxon>
        <taxon>Arthropoda</taxon>
        <taxon>Hexapoda</taxon>
        <taxon>Insecta</taxon>
        <taxon>Pterygota</taxon>
        <taxon>Neoptera</taxon>
        <taxon>Endopterygota</taxon>
        <taxon>Coleoptera</taxon>
        <taxon>Polyphaga</taxon>
        <taxon>Cucujiformia</taxon>
        <taxon>Coccinelloidea</taxon>
        <taxon>Coccinellidae</taxon>
        <taxon>Epilachninae</taxon>
        <taxon>Epilachnini</taxon>
        <taxon>Henosepilachna</taxon>
    </lineage>
</organism>
<evidence type="ECO:0000313" key="3">
    <source>
        <dbReference type="Proteomes" id="UP001431783"/>
    </source>
</evidence>
<name>A0AAW1VCJ0_9CUCU</name>